<protein>
    <submittedName>
        <fullName evidence="1 2">Uncharacterized protein</fullName>
    </submittedName>
</protein>
<name>A0A084VYQ5_ANOSI</name>
<dbReference type="Proteomes" id="UP000030765">
    <property type="component" value="Unassembled WGS sequence"/>
</dbReference>
<reference evidence="2" key="2">
    <citation type="submission" date="2020-05" db="UniProtKB">
        <authorList>
            <consortium name="EnsemblMetazoa"/>
        </authorList>
    </citation>
    <scope>IDENTIFICATION</scope>
</reference>
<dbReference type="EMBL" id="KE525231">
    <property type="protein sequence ID" value="KFB43099.1"/>
    <property type="molecule type" value="Genomic_DNA"/>
</dbReference>
<dbReference type="EnsemblMetazoa" id="ASIC010783-RA">
    <property type="protein sequence ID" value="ASIC010783-PA"/>
    <property type="gene ID" value="ASIC010783"/>
</dbReference>
<sequence length="180" mass="19903">MISVVPPFRKPPLALVNGTGFPTDVNYMFSARQYDDDDERGRNAKGSLYLAPPAAGCVRGRAFDSPVGGWRKAGGFPNLQPKVASGRAYEAHENKETSYVTRRSVDEFRVFITASRPRPQVVGSRAREEMQMQMTGPGPMELNGSISGRCMRFVLATARQEEGWVSPPAIIRSRDDVRLP</sequence>
<evidence type="ECO:0000313" key="3">
    <source>
        <dbReference type="Proteomes" id="UP000030765"/>
    </source>
</evidence>
<organism evidence="1">
    <name type="scientific">Anopheles sinensis</name>
    <name type="common">Mosquito</name>
    <dbReference type="NCBI Taxonomy" id="74873"/>
    <lineage>
        <taxon>Eukaryota</taxon>
        <taxon>Metazoa</taxon>
        <taxon>Ecdysozoa</taxon>
        <taxon>Arthropoda</taxon>
        <taxon>Hexapoda</taxon>
        <taxon>Insecta</taxon>
        <taxon>Pterygota</taxon>
        <taxon>Neoptera</taxon>
        <taxon>Endopterygota</taxon>
        <taxon>Diptera</taxon>
        <taxon>Nematocera</taxon>
        <taxon>Culicoidea</taxon>
        <taxon>Culicidae</taxon>
        <taxon>Anophelinae</taxon>
        <taxon>Anopheles</taxon>
    </lineage>
</organism>
<gene>
    <name evidence="1" type="ORF">ZHAS_00010783</name>
</gene>
<accession>A0A084VYQ5</accession>
<dbReference type="VEuPathDB" id="VectorBase:ASIC010783"/>
<evidence type="ECO:0000313" key="1">
    <source>
        <dbReference type="EMBL" id="KFB43099.1"/>
    </source>
</evidence>
<proteinExistence type="predicted"/>
<dbReference type="AlphaFoldDB" id="A0A084VYQ5"/>
<evidence type="ECO:0000313" key="2">
    <source>
        <dbReference type="EnsemblMetazoa" id="ASIC010783-PA"/>
    </source>
</evidence>
<keyword evidence="3" id="KW-1185">Reference proteome</keyword>
<dbReference type="EMBL" id="ATLV01018388">
    <property type="status" value="NOT_ANNOTATED_CDS"/>
    <property type="molecule type" value="Genomic_DNA"/>
</dbReference>
<reference evidence="1 3" key="1">
    <citation type="journal article" date="2014" name="BMC Genomics">
        <title>Genome sequence of Anopheles sinensis provides insight into genetics basis of mosquito competence for malaria parasites.</title>
        <authorList>
            <person name="Zhou D."/>
            <person name="Zhang D."/>
            <person name="Ding G."/>
            <person name="Shi L."/>
            <person name="Hou Q."/>
            <person name="Ye Y."/>
            <person name="Xu Y."/>
            <person name="Zhou H."/>
            <person name="Xiong C."/>
            <person name="Li S."/>
            <person name="Yu J."/>
            <person name="Hong S."/>
            <person name="Yu X."/>
            <person name="Zou P."/>
            <person name="Chen C."/>
            <person name="Chang X."/>
            <person name="Wang W."/>
            <person name="Lv Y."/>
            <person name="Sun Y."/>
            <person name="Ma L."/>
            <person name="Shen B."/>
            <person name="Zhu C."/>
        </authorList>
    </citation>
    <scope>NUCLEOTIDE SEQUENCE [LARGE SCALE GENOMIC DNA]</scope>
</reference>